<protein>
    <recommendedName>
        <fullName evidence="8">IS66 family insertion sequence element accessory protein TnpB</fullName>
    </recommendedName>
</protein>
<dbReference type="EMBL" id="SJDL01000119">
    <property type="protein sequence ID" value="TBW45042.1"/>
    <property type="molecule type" value="Genomic_DNA"/>
</dbReference>
<evidence type="ECO:0008006" key="8">
    <source>
        <dbReference type="Google" id="ProtNLM"/>
    </source>
</evidence>
<comment type="caution">
    <text evidence="4">The sequence shown here is derived from an EMBL/GenBank/DDBJ whole genome shotgun (WGS) entry which is preliminary data.</text>
</comment>
<evidence type="ECO:0000313" key="5">
    <source>
        <dbReference type="EMBL" id="TBW46887.1"/>
    </source>
</evidence>
<keyword evidence="7" id="KW-1185">Reference proteome</keyword>
<sequence>MRKHRTPEQWQTLVDQQRASGLS</sequence>
<dbReference type="Proteomes" id="UP000313645">
    <property type="component" value="Unassembled WGS sequence"/>
</dbReference>
<accession>A0ABY1ZH52</accession>
<evidence type="ECO:0000313" key="7">
    <source>
        <dbReference type="Proteomes" id="UP000313645"/>
    </source>
</evidence>
<name>A0ABY1ZH52_9GAMM</name>
<dbReference type="EMBL" id="SJDL01000223">
    <property type="protein sequence ID" value="TBW42091.1"/>
    <property type="molecule type" value="Genomic_DNA"/>
</dbReference>
<organism evidence="4 7">
    <name type="scientific">Marinobacter halodurans</name>
    <dbReference type="NCBI Taxonomy" id="2528979"/>
    <lineage>
        <taxon>Bacteria</taxon>
        <taxon>Pseudomonadati</taxon>
        <taxon>Pseudomonadota</taxon>
        <taxon>Gammaproteobacteria</taxon>
        <taxon>Pseudomonadales</taxon>
        <taxon>Marinobacteraceae</taxon>
        <taxon>Marinobacter</taxon>
    </lineage>
</organism>
<evidence type="ECO:0000313" key="2">
    <source>
        <dbReference type="EMBL" id="TBW42091.1"/>
    </source>
</evidence>
<dbReference type="EMBL" id="SJDL01000106">
    <property type="protein sequence ID" value="TBW45320.1"/>
    <property type="molecule type" value="Genomic_DNA"/>
</dbReference>
<reference evidence="4 7" key="1">
    <citation type="submission" date="2019-02" db="EMBL/GenBank/DDBJ databases">
        <title>Marinobacter halodurans sp. nov., a marine bacterium isolated from sea tidal flat.</title>
        <authorList>
            <person name="Yoo Y."/>
            <person name="Lee D.W."/>
            <person name="Kim B.S."/>
            <person name="Kim J.-J."/>
        </authorList>
    </citation>
    <scope>NUCLEOTIDE SEQUENCE [LARGE SCALE GENOMIC DNA]</scope>
    <source>
        <strain evidence="4 7">YJ-S3-2</strain>
    </source>
</reference>
<feature type="non-terminal residue" evidence="4">
    <location>
        <position position="23"/>
    </location>
</feature>
<evidence type="ECO:0000256" key="1">
    <source>
        <dbReference type="SAM" id="MobiDB-lite"/>
    </source>
</evidence>
<feature type="compositionally biased region" description="Polar residues" evidence="1">
    <location>
        <begin position="8"/>
        <end position="23"/>
    </location>
</feature>
<evidence type="ECO:0000313" key="4">
    <source>
        <dbReference type="EMBL" id="TBW45320.1"/>
    </source>
</evidence>
<proteinExistence type="predicted"/>
<evidence type="ECO:0000313" key="3">
    <source>
        <dbReference type="EMBL" id="TBW45042.1"/>
    </source>
</evidence>
<dbReference type="EMBL" id="SJDL01000077">
    <property type="protein sequence ID" value="TBW46887.1"/>
    <property type="molecule type" value="Genomic_DNA"/>
</dbReference>
<gene>
    <name evidence="6" type="ORF">EZI54_22345</name>
    <name evidence="5" type="ORF">EZI54_23015</name>
    <name evidence="4" type="ORF">EZI54_23535</name>
    <name evidence="3" type="ORF">EZI54_23680</name>
    <name evidence="2" type="ORF">EZI54_24190</name>
</gene>
<feature type="region of interest" description="Disordered" evidence="1">
    <location>
        <begin position="1"/>
        <end position="23"/>
    </location>
</feature>
<evidence type="ECO:0000313" key="6">
    <source>
        <dbReference type="EMBL" id="TBW47664.1"/>
    </source>
</evidence>
<dbReference type="EMBL" id="SJDL01000060">
    <property type="protein sequence ID" value="TBW47664.1"/>
    <property type="molecule type" value="Genomic_DNA"/>
</dbReference>